<feature type="transmembrane region" description="Helical" evidence="1">
    <location>
        <begin position="51"/>
        <end position="70"/>
    </location>
</feature>
<gene>
    <name evidence="2" type="ORF">DGMP_26590</name>
</gene>
<keyword evidence="1" id="KW-0472">Membrane</keyword>
<keyword evidence="1" id="KW-0812">Transmembrane</keyword>
<proteinExistence type="predicted"/>
<sequence>MKFQIKGPGIRITQPDPEEIKVVEGGGVARIIGAILLLGGILLAWSSSGRIMDLTFIIGVLSTVFGGAVATQRHILILDRLHGTWSCGGDVFFVISFKSRGSLAASGPVRIGRLATNPREHDMGKPVITYPVTIEARNMDGTEEELRFGKHWSLEEARKISAVLARFLNKRVLDESAGE</sequence>
<dbReference type="RefSeq" id="WP_228854370.1">
    <property type="nucleotide sequence ID" value="NZ_AP024086.1"/>
</dbReference>
<organism evidence="2 3">
    <name type="scientific">Desulfomarina profundi</name>
    <dbReference type="NCBI Taxonomy" id="2772557"/>
    <lineage>
        <taxon>Bacteria</taxon>
        <taxon>Pseudomonadati</taxon>
        <taxon>Thermodesulfobacteriota</taxon>
        <taxon>Desulfobulbia</taxon>
        <taxon>Desulfobulbales</taxon>
        <taxon>Desulfobulbaceae</taxon>
        <taxon>Desulfomarina</taxon>
    </lineage>
</organism>
<feature type="transmembrane region" description="Helical" evidence="1">
    <location>
        <begin position="27"/>
        <end position="45"/>
    </location>
</feature>
<dbReference type="AlphaFoldDB" id="A0A8D5FJY8"/>
<evidence type="ECO:0000313" key="2">
    <source>
        <dbReference type="EMBL" id="BCL61966.1"/>
    </source>
</evidence>
<dbReference type="KEGG" id="dbk:DGMP_26590"/>
<dbReference type="Proteomes" id="UP000826725">
    <property type="component" value="Chromosome"/>
</dbReference>
<reference evidence="2" key="1">
    <citation type="submission" date="2020-09" db="EMBL/GenBank/DDBJ databases">
        <title>Desulfogranum mesoprofundum gen. nov., sp. nov., a novel mesophilic, sulfate-reducing chemolithoautotroph isolated from a deep-sea hydrothermal vent chimney in the Suiyo Seamount.</title>
        <authorList>
            <person name="Hashimoto Y."/>
            <person name="Nakagawa S."/>
        </authorList>
    </citation>
    <scope>NUCLEOTIDE SEQUENCE</scope>
    <source>
        <strain evidence="2">KT2</strain>
    </source>
</reference>
<name>A0A8D5FJY8_9BACT</name>
<protein>
    <submittedName>
        <fullName evidence="2">Uncharacterized protein</fullName>
    </submittedName>
</protein>
<dbReference type="EMBL" id="AP024086">
    <property type="protein sequence ID" value="BCL61966.1"/>
    <property type="molecule type" value="Genomic_DNA"/>
</dbReference>
<keyword evidence="3" id="KW-1185">Reference proteome</keyword>
<evidence type="ECO:0000256" key="1">
    <source>
        <dbReference type="SAM" id="Phobius"/>
    </source>
</evidence>
<accession>A0A8D5FJY8</accession>
<evidence type="ECO:0000313" key="3">
    <source>
        <dbReference type="Proteomes" id="UP000826725"/>
    </source>
</evidence>
<keyword evidence="1" id="KW-1133">Transmembrane helix</keyword>